<evidence type="ECO:0000256" key="3">
    <source>
        <dbReference type="ARBA" id="ARBA00023125"/>
    </source>
</evidence>
<dbReference type="InterPro" id="IPR005119">
    <property type="entry name" value="LysR_subst-bd"/>
</dbReference>
<dbReference type="PROSITE" id="PS50931">
    <property type="entry name" value="HTH_LYSR"/>
    <property type="match status" value="1"/>
</dbReference>
<evidence type="ECO:0000256" key="5">
    <source>
        <dbReference type="ARBA" id="ARBA00023163"/>
    </source>
</evidence>
<dbReference type="InterPro" id="IPR036390">
    <property type="entry name" value="WH_DNA-bd_sf"/>
</dbReference>
<dbReference type="Gene3D" id="3.40.190.290">
    <property type="match status" value="1"/>
</dbReference>
<keyword evidence="2" id="KW-0805">Transcription regulation</keyword>
<reference evidence="7 8" key="1">
    <citation type="submission" date="2020-04" db="EMBL/GenBank/DDBJ databases">
        <authorList>
            <person name="De Canck E."/>
        </authorList>
    </citation>
    <scope>NUCLEOTIDE SEQUENCE [LARGE SCALE GENOMIC DNA]</scope>
    <source>
        <strain evidence="7 8">LMG 1861</strain>
    </source>
</reference>
<evidence type="ECO:0000259" key="6">
    <source>
        <dbReference type="PROSITE" id="PS50931"/>
    </source>
</evidence>
<gene>
    <name evidence="7" type="primary">hdfR_9</name>
    <name evidence="7" type="ORF">LMG1861_02347</name>
</gene>
<sequence>MTPRQLRYFLEIARSGSLSLASSTLRIAQPALSQHVAVLENELGVTLFERHAKGVTLTAEGKRLQQRAASILDQLESLKTDVLGSTGKPRGPVRVCLARSLAQVVAAPLIRYVEQEYPDIRLLLSSALSSQVRAALETRQLDVALMPNAFELPGLYCKPVYEEGFSLFGLESMFERPGKTIAFSDIGSRPLVAPDRDHDLRRLIERTAVDLDCPLNVKYEINDPELNFALVRDGVAFAILPDSAQLELGLGTNTVGARRLLRPPIKRMQSIVRVAENAPGNAVLAVELALQTVLRTLVENKVLRGTLVYEKTYTKRR</sequence>
<evidence type="ECO:0000256" key="1">
    <source>
        <dbReference type="ARBA" id="ARBA00009437"/>
    </source>
</evidence>
<feature type="domain" description="HTH lysR-type" evidence="6">
    <location>
        <begin position="1"/>
        <end position="58"/>
    </location>
</feature>
<protein>
    <submittedName>
        <fullName evidence="7">HTH-type transcriptional regulator HdfR</fullName>
    </submittedName>
</protein>
<comment type="similarity">
    <text evidence="1">Belongs to the LysR transcriptional regulatory family.</text>
</comment>
<dbReference type="SUPFAM" id="SSF46785">
    <property type="entry name" value="Winged helix' DNA-binding domain"/>
    <property type="match status" value="1"/>
</dbReference>
<keyword evidence="4" id="KW-0010">Activator</keyword>
<evidence type="ECO:0000313" key="7">
    <source>
        <dbReference type="EMBL" id="CAB3862746.1"/>
    </source>
</evidence>
<dbReference type="FunFam" id="1.10.10.10:FF:000001">
    <property type="entry name" value="LysR family transcriptional regulator"/>
    <property type="match status" value="1"/>
</dbReference>
<dbReference type="EMBL" id="CADILD010000002">
    <property type="protein sequence ID" value="CAB3862746.1"/>
    <property type="molecule type" value="Genomic_DNA"/>
</dbReference>
<organism evidence="7 8">
    <name type="scientific">Achromobacter piechaudii</name>
    <dbReference type="NCBI Taxonomy" id="72556"/>
    <lineage>
        <taxon>Bacteria</taxon>
        <taxon>Pseudomonadati</taxon>
        <taxon>Pseudomonadota</taxon>
        <taxon>Betaproteobacteria</taxon>
        <taxon>Burkholderiales</taxon>
        <taxon>Alcaligenaceae</taxon>
        <taxon>Achromobacter</taxon>
    </lineage>
</organism>
<dbReference type="InterPro" id="IPR036388">
    <property type="entry name" value="WH-like_DNA-bd_sf"/>
</dbReference>
<dbReference type="GO" id="GO:0003700">
    <property type="term" value="F:DNA-binding transcription factor activity"/>
    <property type="evidence" value="ECO:0007669"/>
    <property type="project" value="InterPro"/>
</dbReference>
<dbReference type="Pfam" id="PF03466">
    <property type="entry name" value="LysR_substrate"/>
    <property type="match status" value="1"/>
</dbReference>
<dbReference type="PANTHER" id="PTHR30293">
    <property type="entry name" value="TRANSCRIPTIONAL REGULATORY PROTEIN NAC-RELATED"/>
    <property type="match status" value="1"/>
</dbReference>
<keyword evidence="3" id="KW-0238">DNA-binding</keyword>
<evidence type="ECO:0000313" key="8">
    <source>
        <dbReference type="Proteomes" id="UP000494105"/>
    </source>
</evidence>
<dbReference type="PANTHER" id="PTHR30293:SF0">
    <property type="entry name" value="NITROGEN ASSIMILATION REGULATORY PROTEIN NAC"/>
    <property type="match status" value="1"/>
</dbReference>
<accession>A0A6S7D6W1</accession>
<name>A0A6S7D6W1_9BURK</name>
<evidence type="ECO:0000256" key="2">
    <source>
        <dbReference type="ARBA" id="ARBA00023015"/>
    </source>
</evidence>
<dbReference type="Pfam" id="PF00126">
    <property type="entry name" value="HTH_1"/>
    <property type="match status" value="1"/>
</dbReference>
<dbReference type="RefSeq" id="WP_175128436.1">
    <property type="nucleotide sequence ID" value="NZ_CADILD010000002.1"/>
</dbReference>
<dbReference type="GO" id="GO:2000142">
    <property type="term" value="P:regulation of DNA-templated transcription initiation"/>
    <property type="evidence" value="ECO:0007669"/>
    <property type="project" value="TreeGrafter"/>
</dbReference>
<dbReference type="AlphaFoldDB" id="A0A6S7D6W1"/>
<dbReference type="Proteomes" id="UP000494105">
    <property type="component" value="Unassembled WGS sequence"/>
</dbReference>
<dbReference type="Gene3D" id="1.10.10.10">
    <property type="entry name" value="Winged helix-like DNA-binding domain superfamily/Winged helix DNA-binding domain"/>
    <property type="match status" value="1"/>
</dbReference>
<dbReference type="SUPFAM" id="SSF53850">
    <property type="entry name" value="Periplasmic binding protein-like II"/>
    <property type="match status" value="1"/>
</dbReference>
<dbReference type="InterPro" id="IPR000847">
    <property type="entry name" value="LysR_HTH_N"/>
</dbReference>
<dbReference type="GO" id="GO:0003677">
    <property type="term" value="F:DNA binding"/>
    <property type="evidence" value="ECO:0007669"/>
    <property type="project" value="UniProtKB-KW"/>
</dbReference>
<evidence type="ECO:0000256" key="4">
    <source>
        <dbReference type="ARBA" id="ARBA00023159"/>
    </source>
</evidence>
<dbReference type="PRINTS" id="PR00039">
    <property type="entry name" value="HTHLYSR"/>
</dbReference>
<proteinExistence type="inferred from homology"/>
<keyword evidence="5" id="KW-0804">Transcription</keyword>